<evidence type="ECO:0000256" key="4">
    <source>
        <dbReference type="ARBA" id="ARBA00022692"/>
    </source>
</evidence>
<comment type="subcellular location">
    <subcellularLocation>
        <location evidence="1">Cell membrane</location>
        <topology evidence="1">Multi-pass membrane protein</topology>
    </subcellularLocation>
</comment>
<dbReference type="EMBL" id="JBHTMU010000010">
    <property type="protein sequence ID" value="MFD1342321.1"/>
    <property type="molecule type" value="Genomic_DNA"/>
</dbReference>
<evidence type="ECO:0000313" key="8">
    <source>
        <dbReference type="EMBL" id="MFD1342321.1"/>
    </source>
</evidence>
<gene>
    <name evidence="8" type="ORF">ACFQ4E_07820</name>
</gene>
<evidence type="ECO:0000256" key="1">
    <source>
        <dbReference type="ARBA" id="ARBA00004651"/>
    </source>
</evidence>
<reference evidence="9" key="1">
    <citation type="journal article" date="2019" name="Int. J. Syst. Evol. Microbiol.">
        <title>The Global Catalogue of Microorganisms (GCM) 10K type strain sequencing project: providing services to taxonomists for standard genome sequencing and annotation.</title>
        <authorList>
            <consortium name="The Broad Institute Genomics Platform"/>
            <consortium name="The Broad Institute Genome Sequencing Center for Infectious Disease"/>
            <person name="Wu L."/>
            <person name="Ma J."/>
        </authorList>
    </citation>
    <scope>NUCLEOTIDE SEQUENCE [LARGE SCALE GENOMIC DNA]</scope>
    <source>
        <strain evidence="9">CCUG 62953</strain>
    </source>
</reference>
<evidence type="ECO:0000256" key="6">
    <source>
        <dbReference type="ARBA" id="ARBA00023136"/>
    </source>
</evidence>
<evidence type="ECO:0000256" key="3">
    <source>
        <dbReference type="ARBA" id="ARBA00022475"/>
    </source>
</evidence>
<dbReference type="Pfam" id="PF07681">
    <property type="entry name" value="DoxX"/>
    <property type="match status" value="1"/>
</dbReference>
<feature type="transmembrane region" description="Helical" evidence="7">
    <location>
        <begin position="49"/>
        <end position="67"/>
    </location>
</feature>
<comment type="caution">
    <text evidence="8">The sequence shown here is derived from an EMBL/GenBank/DDBJ whole genome shotgun (WGS) entry which is preliminary data.</text>
</comment>
<keyword evidence="6 7" id="KW-0472">Membrane</keyword>
<keyword evidence="9" id="KW-1185">Reference proteome</keyword>
<organism evidence="8 9">
    <name type="scientific">Litorisediminicola beolgyonensis</name>
    <dbReference type="NCBI Taxonomy" id="1173614"/>
    <lineage>
        <taxon>Bacteria</taxon>
        <taxon>Pseudomonadati</taxon>
        <taxon>Pseudomonadota</taxon>
        <taxon>Alphaproteobacteria</taxon>
        <taxon>Rhodobacterales</taxon>
        <taxon>Paracoccaceae</taxon>
        <taxon>Litorisediminicola</taxon>
    </lineage>
</organism>
<feature type="transmembrane region" description="Helical" evidence="7">
    <location>
        <begin position="72"/>
        <end position="90"/>
    </location>
</feature>
<dbReference type="Proteomes" id="UP001597135">
    <property type="component" value="Unassembled WGS sequence"/>
</dbReference>
<evidence type="ECO:0000256" key="2">
    <source>
        <dbReference type="ARBA" id="ARBA00006679"/>
    </source>
</evidence>
<comment type="similarity">
    <text evidence="2">Belongs to the DoxX family.</text>
</comment>
<dbReference type="RefSeq" id="WP_386802381.1">
    <property type="nucleotide sequence ID" value="NZ_JBHTMU010000010.1"/>
</dbReference>
<evidence type="ECO:0000256" key="5">
    <source>
        <dbReference type="ARBA" id="ARBA00022989"/>
    </source>
</evidence>
<dbReference type="InterPro" id="IPR051907">
    <property type="entry name" value="DoxX-like_oxidoreductase"/>
</dbReference>
<accession>A0ABW3ZGM0</accession>
<dbReference type="InterPro" id="IPR032808">
    <property type="entry name" value="DoxX"/>
</dbReference>
<feature type="transmembrane region" description="Helical" evidence="7">
    <location>
        <begin position="102"/>
        <end position="122"/>
    </location>
</feature>
<evidence type="ECO:0000256" key="7">
    <source>
        <dbReference type="SAM" id="Phobius"/>
    </source>
</evidence>
<keyword evidence="4 7" id="KW-0812">Transmembrane</keyword>
<dbReference type="PANTHER" id="PTHR33452">
    <property type="entry name" value="OXIDOREDUCTASE CATD-RELATED"/>
    <property type="match status" value="1"/>
</dbReference>
<protein>
    <submittedName>
        <fullName evidence="8">DoxX family protein</fullName>
    </submittedName>
</protein>
<feature type="transmembrane region" description="Helical" evidence="7">
    <location>
        <begin position="12"/>
        <end position="29"/>
    </location>
</feature>
<proteinExistence type="inferred from homology"/>
<keyword evidence="5 7" id="KW-1133">Transmembrane helix</keyword>
<name>A0ABW3ZGM0_9RHOB</name>
<dbReference type="PANTHER" id="PTHR33452:SF4">
    <property type="entry name" value="BLL4328 PROTEIN"/>
    <property type="match status" value="1"/>
</dbReference>
<keyword evidence="3" id="KW-1003">Cell membrane</keyword>
<sequence length="128" mass="13712">MTFLAPFRPQLLSVLRIMTALLMLQHGLTKVVNWPTSDFNGVPLTTPPGFAGILELVFGALLLIGLFSRLAAFILSGTMAVAYFLAHAPQGFFPMLNGGELAVLYCFTLLYLAAAGPGPWSVDAARGR</sequence>
<evidence type="ECO:0000313" key="9">
    <source>
        <dbReference type="Proteomes" id="UP001597135"/>
    </source>
</evidence>